<evidence type="ECO:0000313" key="4">
    <source>
        <dbReference type="EMBL" id="QNH72547.1"/>
    </source>
</evidence>
<dbReference type="InterPro" id="IPR016054">
    <property type="entry name" value="LY6_UPA_recep-like"/>
</dbReference>
<dbReference type="AlphaFoldDB" id="A0A7G7WZ58"/>
<feature type="domain" description="UPAR/Ly6" evidence="3">
    <location>
        <begin position="31"/>
        <end position="116"/>
    </location>
</feature>
<proteinExistence type="evidence at transcript level"/>
<dbReference type="EMBL" id="MT747613">
    <property type="protein sequence ID" value="QNH72547.1"/>
    <property type="molecule type" value="mRNA"/>
</dbReference>
<reference evidence="4" key="2">
    <citation type="submission" date="2020-07" db="EMBL/GenBank/DDBJ databases">
        <authorList>
            <person name="Klompen A.L."/>
            <person name="Macrander J."/>
            <person name="Reitzel A.M."/>
            <person name="Stampar S.N."/>
        </authorList>
    </citation>
    <scope>NUCLEOTIDE SEQUENCE</scope>
</reference>
<keyword evidence="1" id="KW-0472">Membrane</keyword>
<evidence type="ECO:0000256" key="2">
    <source>
        <dbReference type="SAM" id="SignalP"/>
    </source>
</evidence>
<name>A0A7G7WZ58_9CNID</name>
<dbReference type="InterPro" id="IPR045860">
    <property type="entry name" value="Snake_toxin-like_sf"/>
</dbReference>
<feature type="chain" id="PRO_5028932198" evidence="2">
    <location>
        <begin position="27"/>
        <end position="140"/>
    </location>
</feature>
<dbReference type="Pfam" id="PF00021">
    <property type="entry name" value="UPAR_LY6"/>
    <property type="match status" value="1"/>
</dbReference>
<keyword evidence="1" id="KW-1133">Transmembrane helix</keyword>
<keyword evidence="2" id="KW-0732">Signal</keyword>
<accession>A0A7G7WZ58</accession>
<sequence length="140" mass="15253">MKPSHSGGIILVGAIHLFCVAQLAAGKDIEKCFTCYSGSSWEECKDSEISCSTAKSGKIQHCYKYQYTVQENNKTVSKHFKGCAVEGFCDTICSKKEKEGATDCQTYCCDEEVCNNVSALLSSKIFVASTGLIIGLVYLF</sequence>
<keyword evidence="1" id="KW-0812">Transmembrane</keyword>
<evidence type="ECO:0000259" key="3">
    <source>
        <dbReference type="Pfam" id="PF00021"/>
    </source>
</evidence>
<feature type="transmembrane region" description="Helical" evidence="1">
    <location>
        <begin position="117"/>
        <end position="139"/>
    </location>
</feature>
<dbReference type="Gene3D" id="2.10.60.10">
    <property type="entry name" value="CD59"/>
    <property type="match status" value="1"/>
</dbReference>
<dbReference type="SUPFAM" id="SSF57302">
    <property type="entry name" value="Snake toxin-like"/>
    <property type="match status" value="1"/>
</dbReference>
<evidence type="ECO:0000256" key="1">
    <source>
        <dbReference type="SAM" id="Phobius"/>
    </source>
</evidence>
<dbReference type="CDD" id="cd00117">
    <property type="entry name" value="TFP"/>
    <property type="match status" value="1"/>
</dbReference>
<reference evidence="4" key="1">
    <citation type="journal article" date="2020" name="Mar. Drugs">
        <title>Transcriptomic Analysis of Four Cerianthid (Cnidaria, Ceriantharia) Venoms.</title>
        <authorList>
            <person name="Klompen A.M.L."/>
            <person name="Macrander J."/>
            <person name="Reitzel A.M."/>
            <person name="Stampar S.N."/>
        </authorList>
    </citation>
    <scope>NUCLEOTIDE SEQUENCE</scope>
</reference>
<feature type="signal peptide" evidence="2">
    <location>
        <begin position="1"/>
        <end position="26"/>
    </location>
</feature>
<organism evidence="4">
    <name type="scientific">Isarachnanthus nocturnus</name>
    <dbReference type="NCBI Taxonomy" id="1240238"/>
    <lineage>
        <taxon>Eukaryota</taxon>
        <taxon>Metazoa</taxon>
        <taxon>Cnidaria</taxon>
        <taxon>Anthozoa</taxon>
        <taxon>Ceriantharia</taxon>
        <taxon>Penicillaria (in: tube anenomes)</taxon>
        <taxon>Arachnactidae</taxon>
        <taxon>Isarachnanthus</taxon>
    </lineage>
</organism>
<protein>
    <submittedName>
        <fullName evidence="4">Toxin candidate TRINITY_DN22084_c3_g36_i1</fullName>
    </submittedName>
</protein>